<evidence type="ECO:0000313" key="2">
    <source>
        <dbReference type="Proteomes" id="UP000268007"/>
    </source>
</evidence>
<dbReference type="AlphaFoldDB" id="A0A495IZL6"/>
<proteinExistence type="predicted"/>
<dbReference type="EMBL" id="RBKU01000001">
    <property type="protein sequence ID" value="RKR81464.1"/>
    <property type="molecule type" value="Genomic_DNA"/>
</dbReference>
<accession>A0A495IZL6</accession>
<sequence>MLALTVFTACKKSNTVATQDLPEVRVAATLSAYSKTLTGSSNGWKAFLYPYGGGVYLFSMKFGTNNRVTMLSDINATTSSTPAESSYLIRQQQAPSLLFDTYNYIHLLADPDPSVNGGLAGEGAYSDFEFYIDNVKGDTVNLIGNRLGSKMMLVKAASASDFTTFTTGTNDFIGKFSQLRTYFKRVTIGGVDCEVKLDIANKILTFSYLDASGNLAKVSGQFFVDGTNSSLVFVKPFTIGTVLVSSIKSFAIDATNHVFSCTINGTGYSIREAITPLKLDLTAAQRWYNQMAINSNGTWTSTTAFHYGVDDYCGFKNITGYSSLWYAGPVVFGGTSEGLIAFVNSALSSPYALSKVPFTVNAGIARFTLLTNAGTFTAATNQAIAMTSARNLLYGGAVVGNFQDWYLIQTDAGGINYDMVRATDAQVWISWKPRS</sequence>
<protein>
    <submittedName>
        <fullName evidence="1">Uncharacterized protein DUF4302</fullName>
    </submittedName>
</protein>
<dbReference type="Proteomes" id="UP000268007">
    <property type="component" value="Unassembled WGS sequence"/>
</dbReference>
<gene>
    <name evidence="1" type="ORF">BDD43_1611</name>
</gene>
<comment type="caution">
    <text evidence="1">The sequence shown here is derived from an EMBL/GenBank/DDBJ whole genome shotgun (WGS) entry which is preliminary data.</text>
</comment>
<name>A0A495IZL6_9SPHI</name>
<reference evidence="1 2" key="1">
    <citation type="submission" date="2018-10" db="EMBL/GenBank/DDBJ databases">
        <title>Genomic Encyclopedia of Archaeal and Bacterial Type Strains, Phase II (KMG-II): from individual species to whole genera.</title>
        <authorList>
            <person name="Goeker M."/>
        </authorList>
    </citation>
    <scope>NUCLEOTIDE SEQUENCE [LARGE SCALE GENOMIC DNA]</scope>
    <source>
        <strain evidence="1 2">DSM 18602</strain>
    </source>
</reference>
<organism evidence="1 2">
    <name type="scientific">Mucilaginibacter gracilis</name>
    <dbReference type="NCBI Taxonomy" id="423350"/>
    <lineage>
        <taxon>Bacteria</taxon>
        <taxon>Pseudomonadati</taxon>
        <taxon>Bacteroidota</taxon>
        <taxon>Sphingobacteriia</taxon>
        <taxon>Sphingobacteriales</taxon>
        <taxon>Sphingobacteriaceae</taxon>
        <taxon>Mucilaginibacter</taxon>
    </lineage>
</organism>
<dbReference type="InterPro" id="IPR025396">
    <property type="entry name" value="DUF4302"/>
</dbReference>
<dbReference type="Pfam" id="PF14135">
    <property type="entry name" value="DUF4302"/>
    <property type="match status" value="1"/>
</dbReference>
<evidence type="ECO:0000313" key="1">
    <source>
        <dbReference type="EMBL" id="RKR81464.1"/>
    </source>
</evidence>
<keyword evidence="2" id="KW-1185">Reference proteome</keyword>